<dbReference type="InterPro" id="IPR005467">
    <property type="entry name" value="His_kinase_dom"/>
</dbReference>
<keyword evidence="9" id="KW-1133">Transmembrane helix</keyword>
<dbReference type="SMART" id="SM00388">
    <property type="entry name" value="HisKA"/>
    <property type="match status" value="1"/>
</dbReference>
<proteinExistence type="predicted"/>
<dbReference type="GO" id="GO:0005524">
    <property type="term" value="F:ATP binding"/>
    <property type="evidence" value="ECO:0007669"/>
    <property type="project" value="UniProtKB-KW"/>
</dbReference>
<evidence type="ECO:0000256" key="7">
    <source>
        <dbReference type="ARBA" id="ARBA00022840"/>
    </source>
</evidence>
<name>A0A1Y6C810_9BACT</name>
<feature type="transmembrane region" description="Helical" evidence="9">
    <location>
        <begin position="97"/>
        <end position="114"/>
    </location>
</feature>
<dbReference type="PANTHER" id="PTHR43065:SF10">
    <property type="entry name" value="PEROXIDE STRESS-ACTIVATED HISTIDINE KINASE MAK3"/>
    <property type="match status" value="1"/>
</dbReference>
<accession>A0A1Y6C810</accession>
<sequence length="427" mass="46697">MINFEGTIADQKLRLTRLIMTMGGVVSVSMLFVLGHANATVRGLCLTLGIALILSQWLIGRHRLQKLGGFIIVAASTIAICAIVLDSKYPTAAGSHNLFPVIIAVAVILLGRYWGALTLGIVILFKLALIFGVFPSSQIYLQQTPDIFVVRFATIILIYGITVYAEHTTILALDKIREDEQKLRLQEKLAALGVFAGGISHEINNPLAVIKGYISQLKRWMLKEQVANDIQEKLERLSLNVQRITDIVHSLLALGHHTPLSGTMLTAFSVRNVVEEAQDIIRGKIDRCKNLVIENRVVSDLLGEGSANHLRIMLRIIIDNAIDALEIAAIADKRIIIDSCINNDDVVVTIEDNGPGIPENIIQNVFDPFFTTKEAGKGSGVGLALVARLCSSLKWTIEVESAPGQTKFTITLPMIQDENAIIDNLAS</sequence>
<dbReference type="RefSeq" id="WP_132319824.1">
    <property type="nucleotide sequence ID" value="NZ_FWZT01000015.1"/>
</dbReference>
<dbReference type="Proteomes" id="UP000192907">
    <property type="component" value="Unassembled WGS sequence"/>
</dbReference>
<evidence type="ECO:0000259" key="10">
    <source>
        <dbReference type="PROSITE" id="PS50109"/>
    </source>
</evidence>
<evidence type="ECO:0000256" key="2">
    <source>
        <dbReference type="ARBA" id="ARBA00012438"/>
    </source>
</evidence>
<keyword evidence="12" id="KW-1185">Reference proteome</keyword>
<reference evidence="12" key="1">
    <citation type="submission" date="2017-04" db="EMBL/GenBank/DDBJ databases">
        <authorList>
            <person name="Varghese N."/>
            <person name="Submissions S."/>
        </authorList>
    </citation>
    <scope>NUCLEOTIDE SEQUENCE [LARGE SCALE GENOMIC DNA]</scope>
    <source>
        <strain evidence="12">RKEM611</strain>
    </source>
</reference>
<keyword evidence="8" id="KW-0902">Two-component regulatory system</keyword>
<evidence type="ECO:0000256" key="6">
    <source>
        <dbReference type="ARBA" id="ARBA00022777"/>
    </source>
</evidence>
<gene>
    <name evidence="11" type="ORF">SAMN06296036_115117</name>
</gene>
<protein>
    <recommendedName>
        <fullName evidence="2">histidine kinase</fullName>
        <ecNumber evidence="2">2.7.13.3</ecNumber>
    </recommendedName>
</protein>
<evidence type="ECO:0000256" key="5">
    <source>
        <dbReference type="ARBA" id="ARBA00022741"/>
    </source>
</evidence>
<dbReference type="SMART" id="SM00387">
    <property type="entry name" value="HATPase_c"/>
    <property type="match status" value="1"/>
</dbReference>
<dbReference type="SUPFAM" id="SSF55874">
    <property type="entry name" value="ATPase domain of HSP90 chaperone/DNA topoisomerase II/histidine kinase"/>
    <property type="match status" value="1"/>
</dbReference>
<keyword evidence="7" id="KW-0067">ATP-binding</keyword>
<dbReference type="CDD" id="cd00082">
    <property type="entry name" value="HisKA"/>
    <property type="match status" value="1"/>
</dbReference>
<dbReference type="Pfam" id="PF00512">
    <property type="entry name" value="HisKA"/>
    <property type="match status" value="1"/>
</dbReference>
<dbReference type="OrthoDB" id="9772100at2"/>
<dbReference type="SUPFAM" id="SSF47384">
    <property type="entry name" value="Homodimeric domain of signal transducing histidine kinase"/>
    <property type="match status" value="1"/>
</dbReference>
<organism evidence="11 12">
    <name type="scientific">Pseudobacteriovorax antillogorgiicola</name>
    <dbReference type="NCBI Taxonomy" id="1513793"/>
    <lineage>
        <taxon>Bacteria</taxon>
        <taxon>Pseudomonadati</taxon>
        <taxon>Bdellovibrionota</taxon>
        <taxon>Oligoflexia</taxon>
        <taxon>Oligoflexales</taxon>
        <taxon>Pseudobacteriovoracaceae</taxon>
        <taxon>Pseudobacteriovorax</taxon>
    </lineage>
</organism>
<dbReference type="STRING" id="1513793.SAMN06296036_115117"/>
<feature type="transmembrane region" description="Helical" evidence="9">
    <location>
        <begin position="67"/>
        <end position="85"/>
    </location>
</feature>
<feature type="transmembrane region" description="Helical" evidence="9">
    <location>
        <begin position="41"/>
        <end position="60"/>
    </location>
</feature>
<dbReference type="PRINTS" id="PR00344">
    <property type="entry name" value="BCTRLSENSOR"/>
</dbReference>
<keyword evidence="4" id="KW-0808">Transferase</keyword>
<evidence type="ECO:0000313" key="12">
    <source>
        <dbReference type="Proteomes" id="UP000192907"/>
    </source>
</evidence>
<keyword evidence="3" id="KW-0597">Phosphoprotein</keyword>
<evidence type="ECO:0000256" key="1">
    <source>
        <dbReference type="ARBA" id="ARBA00000085"/>
    </source>
</evidence>
<keyword evidence="6 11" id="KW-0418">Kinase</keyword>
<dbReference type="PANTHER" id="PTHR43065">
    <property type="entry name" value="SENSOR HISTIDINE KINASE"/>
    <property type="match status" value="1"/>
</dbReference>
<dbReference type="CDD" id="cd00075">
    <property type="entry name" value="HATPase"/>
    <property type="match status" value="1"/>
</dbReference>
<dbReference type="InterPro" id="IPR003661">
    <property type="entry name" value="HisK_dim/P_dom"/>
</dbReference>
<dbReference type="Gene3D" id="3.30.565.10">
    <property type="entry name" value="Histidine kinase-like ATPase, C-terminal domain"/>
    <property type="match status" value="1"/>
</dbReference>
<dbReference type="AlphaFoldDB" id="A0A1Y6C810"/>
<feature type="transmembrane region" description="Helical" evidence="9">
    <location>
        <begin position="18"/>
        <end position="35"/>
    </location>
</feature>
<evidence type="ECO:0000256" key="8">
    <source>
        <dbReference type="ARBA" id="ARBA00023012"/>
    </source>
</evidence>
<dbReference type="InterPro" id="IPR036097">
    <property type="entry name" value="HisK_dim/P_sf"/>
</dbReference>
<feature type="domain" description="Histidine kinase" evidence="10">
    <location>
        <begin position="198"/>
        <end position="416"/>
    </location>
</feature>
<dbReference type="InterPro" id="IPR004358">
    <property type="entry name" value="Sig_transdc_His_kin-like_C"/>
</dbReference>
<keyword evidence="9" id="KW-0472">Membrane</keyword>
<dbReference type="PROSITE" id="PS50109">
    <property type="entry name" value="HIS_KIN"/>
    <property type="match status" value="1"/>
</dbReference>
<feature type="transmembrane region" description="Helical" evidence="9">
    <location>
        <begin position="147"/>
        <end position="165"/>
    </location>
</feature>
<evidence type="ECO:0000256" key="4">
    <source>
        <dbReference type="ARBA" id="ARBA00022679"/>
    </source>
</evidence>
<keyword evidence="9" id="KW-0812">Transmembrane</keyword>
<dbReference type="Gene3D" id="1.10.287.130">
    <property type="match status" value="1"/>
</dbReference>
<dbReference type="Pfam" id="PF02518">
    <property type="entry name" value="HATPase_c"/>
    <property type="match status" value="1"/>
</dbReference>
<dbReference type="InterPro" id="IPR036890">
    <property type="entry name" value="HATPase_C_sf"/>
</dbReference>
<evidence type="ECO:0000256" key="3">
    <source>
        <dbReference type="ARBA" id="ARBA00022553"/>
    </source>
</evidence>
<dbReference type="EMBL" id="FWZT01000015">
    <property type="protein sequence ID" value="SMF49783.1"/>
    <property type="molecule type" value="Genomic_DNA"/>
</dbReference>
<dbReference type="InterPro" id="IPR003594">
    <property type="entry name" value="HATPase_dom"/>
</dbReference>
<dbReference type="EC" id="2.7.13.3" evidence="2"/>
<keyword evidence="5" id="KW-0547">Nucleotide-binding</keyword>
<evidence type="ECO:0000256" key="9">
    <source>
        <dbReference type="SAM" id="Phobius"/>
    </source>
</evidence>
<dbReference type="GO" id="GO:0000155">
    <property type="term" value="F:phosphorelay sensor kinase activity"/>
    <property type="evidence" value="ECO:0007669"/>
    <property type="project" value="InterPro"/>
</dbReference>
<comment type="catalytic activity">
    <reaction evidence="1">
        <text>ATP + protein L-histidine = ADP + protein N-phospho-L-histidine.</text>
        <dbReference type="EC" id="2.7.13.3"/>
    </reaction>
</comment>
<evidence type="ECO:0000313" key="11">
    <source>
        <dbReference type="EMBL" id="SMF49783.1"/>
    </source>
</evidence>